<dbReference type="RefSeq" id="WP_053186405.1">
    <property type="nucleotide sequence ID" value="NZ_LGIA01000182.1"/>
</dbReference>
<dbReference type="OrthoDB" id="9968697at2"/>
<dbReference type="EMBL" id="LGIA01000182">
    <property type="protein sequence ID" value="KOH43580.1"/>
    <property type="molecule type" value="Genomic_DNA"/>
</dbReference>
<accession>A0A0L8V519</accession>
<dbReference type="Proteomes" id="UP000036958">
    <property type="component" value="Unassembled WGS sequence"/>
</dbReference>
<proteinExistence type="predicted"/>
<evidence type="ECO:0000313" key="1">
    <source>
        <dbReference type="EMBL" id="KOH43580.1"/>
    </source>
</evidence>
<organism evidence="1 2">
    <name type="scientific">Sunxiuqinia dokdonensis</name>
    <dbReference type="NCBI Taxonomy" id="1409788"/>
    <lineage>
        <taxon>Bacteria</taxon>
        <taxon>Pseudomonadati</taxon>
        <taxon>Bacteroidota</taxon>
        <taxon>Bacteroidia</taxon>
        <taxon>Marinilabiliales</taxon>
        <taxon>Prolixibacteraceae</taxon>
        <taxon>Sunxiuqinia</taxon>
    </lineage>
</organism>
<evidence type="ECO:0008006" key="3">
    <source>
        <dbReference type="Google" id="ProtNLM"/>
    </source>
</evidence>
<dbReference type="AlphaFoldDB" id="A0A0L8V519"/>
<name>A0A0L8V519_9BACT</name>
<dbReference type="Pfam" id="PF11964">
    <property type="entry name" value="SpoIIAA-like"/>
    <property type="match status" value="1"/>
</dbReference>
<evidence type="ECO:0000313" key="2">
    <source>
        <dbReference type="Proteomes" id="UP000036958"/>
    </source>
</evidence>
<reference evidence="2" key="1">
    <citation type="submission" date="2015-07" db="EMBL/GenBank/DDBJ databases">
        <title>Genome sequencing of Sunxiuqinia dokdonensis strain SK.</title>
        <authorList>
            <person name="Ahn S."/>
            <person name="Kim B.-C."/>
        </authorList>
    </citation>
    <scope>NUCLEOTIDE SEQUENCE [LARGE SCALE GENOMIC DNA]</scope>
    <source>
        <strain evidence="2">SK</strain>
    </source>
</reference>
<comment type="caution">
    <text evidence="1">The sequence shown here is derived from an EMBL/GenBank/DDBJ whole genome shotgun (WGS) entry which is preliminary data.</text>
</comment>
<gene>
    <name evidence="1" type="ORF">NC99_36640</name>
</gene>
<keyword evidence="2" id="KW-1185">Reference proteome</keyword>
<dbReference type="InterPro" id="IPR021866">
    <property type="entry name" value="SpoIIAA-like"/>
</dbReference>
<sequence>MKKFEVKEEMGIIQACFYGETDFEGFQEYFRVLGEMELPDRIKILHDHRGATPGMNPVELDALADQLKKHLSKFEDIRMAYVSDSPKGIALAMLLKDKLTTMKMKTEIFSEKKSAIKWLNLYG</sequence>
<protein>
    <recommendedName>
        <fullName evidence="3">STAS/SEC14 domain-containing protein</fullName>
    </recommendedName>
</protein>